<reference evidence="1 2" key="2">
    <citation type="submission" date="2007-09" db="EMBL/GenBank/DDBJ databases">
        <authorList>
            <person name="Fulton L."/>
            <person name="Clifton S."/>
            <person name="Fulton B."/>
            <person name="Xu J."/>
            <person name="Minx P."/>
            <person name="Pepin K.H."/>
            <person name="Johnson M."/>
            <person name="Thiruvilangam P."/>
            <person name="Bhonagiri V."/>
            <person name="Nash W.E."/>
            <person name="Mardis E.R."/>
            <person name="Wilson R.K."/>
        </authorList>
    </citation>
    <scope>NUCLEOTIDE SEQUENCE [LARGE SCALE GENOMIC DNA]</scope>
    <source>
        <strain evidence="1 2">M21/2</strain>
    </source>
</reference>
<evidence type="ECO:0000313" key="2">
    <source>
        <dbReference type="Proteomes" id="UP000005945"/>
    </source>
</evidence>
<gene>
    <name evidence="1" type="ORF">FAEPRAM212_02756</name>
</gene>
<evidence type="ECO:0000313" key="1">
    <source>
        <dbReference type="EMBL" id="EDP19973.1"/>
    </source>
</evidence>
<accession>A8SFH9</accession>
<proteinExistence type="predicted"/>
<reference evidence="1 2" key="1">
    <citation type="submission" date="2007-09" db="EMBL/GenBank/DDBJ databases">
        <title>Draft genome sequence of Faecalibacterium prausnitzii M21/2.</title>
        <authorList>
            <person name="Sudarsanam P."/>
            <person name="Ley R."/>
            <person name="Guruge J."/>
            <person name="Turnbaugh P.J."/>
            <person name="Mahowald M."/>
            <person name="Liep D."/>
            <person name="Gordon J."/>
        </authorList>
    </citation>
    <scope>NUCLEOTIDE SEQUENCE [LARGE SCALE GENOMIC DNA]</scope>
    <source>
        <strain evidence="1 2">M21/2</strain>
    </source>
</reference>
<dbReference type="HOGENOM" id="CLU_3168324_0_0_9"/>
<protein>
    <submittedName>
        <fullName evidence="1">Uncharacterized protein</fullName>
    </submittedName>
</protein>
<organism evidence="1 2">
    <name type="scientific">Faecalibacterium prausnitzii M21/2</name>
    <dbReference type="NCBI Taxonomy" id="411485"/>
    <lineage>
        <taxon>Bacteria</taxon>
        <taxon>Bacillati</taxon>
        <taxon>Bacillota</taxon>
        <taxon>Clostridia</taxon>
        <taxon>Eubacteriales</taxon>
        <taxon>Oscillospiraceae</taxon>
        <taxon>Faecalibacterium</taxon>
    </lineage>
</organism>
<dbReference type="AlphaFoldDB" id="A8SFH9"/>
<name>A8SFH9_9FIRM</name>
<dbReference type="Proteomes" id="UP000005945">
    <property type="component" value="Unassembled WGS sequence"/>
</dbReference>
<comment type="caution">
    <text evidence="1">The sequence shown here is derived from an EMBL/GenBank/DDBJ whole genome shotgun (WGS) entry which is preliminary data.</text>
</comment>
<dbReference type="EMBL" id="ABED02000029">
    <property type="protein sequence ID" value="EDP19973.1"/>
    <property type="molecule type" value="Genomic_DNA"/>
</dbReference>
<sequence length="47" mass="5402">MALSPFCHSIRRGGIFYAKGVESTRPVVVYYGKYPENIQYKRGSIYV</sequence>